<evidence type="ECO:0000256" key="10">
    <source>
        <dbReference type="ARBA" id="ARBA00023137"/>
    </source>
</evidence>
<evidence type="ECO:0000256" key="9">
    <source>
        <dbReference type="ARBA" id="ARBA00023136"/>
    </source>
</evidence>
<dbReference type="GO" id="GO:0005524">
    <property type="term" value="F:ATP binding"/>
    <property type="evidence" value="ECO:0007669"/>
    <property type="project" value="UniProtKB-KW"/>
</dbReference>
<evidence type="ECO:0000256" key="7">
    <source>
        <dbReference type="ARBA" id="ARBA00022840"/>
    </source>
</evidence>
<comment type="caution">
    <text evidence="13">The sequence shown here is derived from an EMBL/GenBank/DDBJ whole genome shotgun (WGS) entry which is preliminary data.</text>
</comment>
<dbReference type="CDD" id="cd00192">
    <property type="entry name" value="PTKc"/>
    <property type="match status" value="1"/>
</dbReference>
<dbReference type="SUPFAM" id="SSF56112">
    <property type="entry name" value="Protein kinase-like (PK-like)"/>
    <property type="match status" value="1"/>
</dbReference>
<keyword evidence="2" id="KW-0808">Transferase</keyword>
<dbReference type="OrthoDB" id="5971581at2759"/>
<dbReference type="AlphaFoldDB" id="A0A9X0D3A2"/>
<keyword evidence="10" id="KW-0829">Tyrosine-protein kinase</keyword>
<keyword evidence="5" id="KW-0547">Nucleotide-binding</keyword>
<name>A0A9X0D3A2_9CNID</name>
<keyword evidence="6" id="KW-0418">Kinase</keyword>
<keyword evidence="9" id="KW-0472">Membrane</keyword>
<sequence length="180" mass="21007">MNFLSSNGFVHRDLAARNVLLGEDKVVKISDFGLMRKTHEDVYKLKKERKIPVKWLAPEALYNSEYTTKSDVWSFGVLLWELSTMGGNPYPGINNKEMYSLLKTGYRMEKPDTCSDKLYQFVLNCWKEDPSERPTFESVTRSLEEMMQEDTPYLDFESLDESKPYYCCSEKLSEDDDVTE</sequence>
<dbReference type="PROSITE" id="PS50011">
    <property type="entry name" value="PROTEIN_KINASE_DOM"/>
    <property type="match status" value="1"/>
</dbReference>
<evidence type="ECO:0000256" key="5">
    <source>
        <dbReference type="ARBA" id="ARBA00022741"/>
    </source>
</evidence>
<dbReference type="GO" id="GO:0004714">
    <property type="term" value="F:transmembrane receptor protein tyrosine kinase activity"/>
    <property type="evidence" value="ECO:0007669"/>
    <property type="project" value="TreeGrafter"/>
</dbReference>
<evidence type="ECO:0000313" key="13">
    <source>
        <dbReference type="EMBL" id="KAJ7385290.1"/>
    </source>
</evidence>
<dbReference type="EMBL" id="MU825881">
    <property type="protein sequence ID" value="KAJ7385290.1"/>
    <property type="molecule type" value="Genomic_DNA"/>
</dbReference>
<feature type="domain" description="Protein kinase" evidence="12">
    <location>
        <begin position="1"/>
        <end position="154"/>
    </location>
</feature>
<dbReference type="Gene3D" id="1.10.510.10">
    <property type="entry name" value="Transferase(Phosphotransferase) domain 1"/>
    <property type="match status" value="1"/>
</dbReference>
<comment type="subcellular location">
    <subcellularLocation>
        <location evidence="1">Membrane</location>
    </subcellularLocation>
</comment>
<gene>
    <name evidence="13" type="ORF">OS493_016364</name>
</gene>
<dbReference type="InterPro" id="IPR001245">
    <property type="entry name" value="Ser-Thr/Tyr_kinase_cat_dom"/>
</dbReference>
<evidence type="ECO:0000259" key="12">
    <source>
        <dbReference type="PROSITE" id="PS50011"/>
    </source>
</evidence>
<evidence type="ECO:0000256" key="3">
    <source>
        <dbReference type="ARBA" id="ARBA00022692"/>
    </source>
</evidence>
<dbReference type="InterPro" id="IPR008266">
    <property type="entry name" value="Tyr_kinase_AS"/>
</dbReference>
<dbReference type="FunFam" id="1.10.510.10:FF:000554">
    <property type="entry name" value="Predicted protein"/>
    <property type="match status" value="1"/>
</dbReference>
<protein>
    <recommendedName>
        <fullName evidence="12">Protein kinase domain-containing protein</fullName>
    </recommendedName>
</protein>
<dbReference type="GO" id="GO:0043235">
    <property type="term" value="C:receptor complex"/>
    <property type="evidence" value="ECO:0007669"/>
    <property type="project" value="TreeGrafter"/>
</dbReference>
<dbReference type="PRINTS" id="PR00109">
    <property type="entry name" value="TYRKINASE"/>
</dbReference>
<dbReference type="InterPro" id="IPR050122">
    <property type="entry name" value="RTK"/>
</dbReference>
<evidence type="ECO:0000256" key="4">
    <source>
        <dbReference type="ARBA" id="ARBA00022729"/>
    </source>
</evidence>
<dbReference type="InterPro" id="IPR020635">
    <property type="entry name" value="Tyr_kinase_cat_dom"/>
</dbReference>
<dbReference type="Pfam" id="PF07714">
    <property type="entry name" value="PK_Tyr_Ser-Thr"/>
    <property type="match status" value="1"/>
</dbReference>
<organism evidence="13 14">
    <name type="scientific">Desmophyllum pertusum</name>
    <dbReference type="NCBI Taxonomy" id="174260"/>
    <lineage>
        <taxon>Eukaryota</taxon>
        <taxon>Metazoa</taxon>
        <taxon>Cnidaria</taxon>
        <taxon>Anthozoa</taxon>
        <taxon>Hexacorallia</taxon>
        <taxon>Scleractinia</taxon>
        <taxon>Caryophylliina</taxon>
        <taxon>Caryophylliidae</taxon>
        <taxon>Desmophyllum</taxon>
    </lineage>
</organism>
<dbReference type="GO" id="GO:0007169">
    <property type="term" value="P:cell surface receptor protein tyrosine kinase signaling pathway"/>
    <property type="evidence" value="ECO:0007669"/>
    <property type="project" value="TreeGrafter"/>
</dbReference>
<keyword evidence="11" id="KW-0675">Receptor</keyword>
<evidence type="ECO:0000256" key="2">
    <source>
        <dbReference type="ARBA" id="ARBA00022679"/>
    </source>
</evidence>
<keyword evidence="3" id="KW-0812">Transmembrane</keyword>
<accession>A0A9X0D3A2</accession>
<keyword evidence="14" id="KW-1185">Reference proteome</keyword>
<dbReference type="Proteomes" id="UP001163046">
    <property type="component" value="Unassembled WGS sequence"/>
</dbReference>
<keyword evidence="8" id="KW-1133">Transmembrane helix</keyword>
<dbReference type="PANTHER" id="PTHR24416:SF550">
    <property type="entry name" value="FIBROBLAST GROWTH FACTOR RECEPTOR HOMOLOG 1-RELATED"/>
    <property type="match status" value="1"/>
</dbReference>
<evidence type="ECO:0000313" key="14">
    <source>
        <dbReference type="Proteomes" id="UP001163046"/>
    </source>
</evidence>
<evidence type="ECO:0000256" key="6">
    <source>
        <dbReference type="ARBA" id="ARBA00022777"/>
    </source>
</evidence>
<evidence type="ECO:0000256" key="8">
    <source>
        <dbReference type="ARBA" id="ARBA00022989"/>
    </source>
</evidence>
<evidence type="ECO:0000256" key="1">
    <source>
        <dbReference type="ARBA" id="ARBA00004370"/>
    </source>
</evidence>
<proteinExistence type="predicted"/>
<evidence type="ECO:0000256" key="11">
    <source>
        <dbReference type="ARBA" id="ARBA00023170"/>
    </source>
</evidence>
<dbReference type="GO" id="GO:0005886">
    <property type="term" value="C:plasma membrane"/>
    <property type="evidence" value="ECO:0007669"/>
    <property type="project" value="TreeGrafter"/>
</dbReference>
<dbReference type="InterPro" id="IPR011009">
    <property type="entry name" value="Kinase-like_dom_sf"/>
</dbReference>
<keyword evidence="4" id="KW-0732">Signal</keyword>
<dbReference type="InterPro" id="IPR000719">
    <property type="entry name" value="Prot_kinase_dom"/>
</dbReference>
<dbReference type="SMART" id="SM00219">
    <property type="entry name" value="TyrKc"/>
    <property type="match status" value="1"/>
</dbReference>
<reference evidence="13" key="1">
    <citation type="submission" date="2023-01" db="EMBL/GenBank/DDBJ databases">
        <title>Genome assembly of the deep-sea coral Lophelia pertusa.</title>
        <authorList>
            <person name="Herrera S."/>
            <person name="Cordes E."/>
        </authorList>
    </citation>
    <scope>NUCLEOTIDE SEQUENCE</scope>
    <source>
        <strain evidence="13">USNM1676648</strain>
        <tissue evidence="13">Polyp</tissue>
    </source>
</reference>
<dbReference type="PANTHER" id="PTHR24416">
    <property type="entry name" value="TYROSINE-PROTEIN KINASE RECEPTOR"/>
    <property type="match status" value="1"/>
</dbReference>
<dbReference type="PROSITE" id="PS00109">
    <property type="entry name" value="PROTEIN_KINASE_TYR"/>
    <property type="match status" value="1"/>
</dbReference>
<keyword evidence="7" id="KW-0067">ATP-binding</keyword>